<feature type="non-terminal residue" evidence="2">
    <location>
        <position position="159"/>
    </location>
</feature>
<accession>A0A699ZTU0</accession>
<evidence type="ECO:0000256" key="1">
    <source>
        <dbReference type="SAM" id="Coils"/>
    </source>
</evidence>
<reference evidence="2 3" key="1">
    <citation type="submission" date="2020-02" db="EMBL/GenBank/DDBJ databases">
        <title>Draft genome sequence of Haematococcus lacustris strain NIES-144.</title>
        <authorList>
            <person name="Morimoto D."/>
            <person name="Nakagawa S."/>
            <person name="Yoshida T."/>
            <person name="Sawayama S."/>
        </authorList>
    </citation>
    <scope>NUCLEOTIDE SEQUENCE [LARGE SCALE GENOMIC DNA]</scope>
    <source>
        <strain evidence="2 3">NIES-144</strain>
    </source>
</reference>
<dbReference type="Proteomes" id="UP000485058">
    <property type="component" value="Unassembled WGS sequence"/>
</dbReference>
<organism evidence="2 3">
    <name type="scientific">Haematococcus lacustris</name>
    <name type="common">Green alga</name>
    <name type="synonym">Haematococcus pluvialis</name>
    <dbReference type="NCBI Taxonomy" id="44745"/>
    <lineage>
        <taxon>Eukaryota</taxon>
        <taxon>Viridiplantae</taxon>
        <taxon>Chlorophyta</taxon>
        <taxon>core chlorophytes</taxon>
        <taxon>Chlorophyceae</taxon>
        <taxon>CS clade</taxon>
        <taxon>Chlamydomonadales</taxon>
        <taxon>Haematococcaceae</taxon>
        <taxon>Haematococcus</taxon>
    </lineage>
</organism>
<gene>
    <name evidence="2" type="ORF">HaLaN_23312</name>
</gene>
<protein>
    <submittedName>
        <fullName evidence="2">Uncharacterized protein</fullName>
    </submittedName>
</protein>
<evidence type="ECO:0000313" key="3">
    <source>
        <dbReference type="Proteomes" id="UP000485058"/>
    </source>
</evidence>
<feature type="coiled-coil region" evidence="1">
    <location>
        <begin position="27"/>
        <end position="54"/>
    </location>
</feature>
<sequence length="159" mass="16093">RQHSALDAALDARDLAEAELGSARDIIAGLHSEVDALRANLQEASIAVESATAAVEASVAAAVAAQVGSQQRGGPNNEATAAAALAATSALERASAATANVSNAQAAQIKALREKRVLSGLSLPCCQDEESQALIAALRAELESEARATAALLQRAETL</sequence>
<dbReference type="EMBL" id="BLLF01002794">
    <property type="protein sequence ID" value="GFH25365.1"/>
    <property type="molecule type" value="Genomic_DNA"/>
</dbReference>
<feature type="non-terminal residue" evidence="2">
    <location>
        <position position="1"/>
    </location>
</feature>
<name>A0A699ZTU0_HAELA</name>
<proteinExistence type="predicted"/>
<keyword evidence="3" id="KW-1185">Reference proteome</keyword>
<keyword evidence="1" id="KW-0175">Coiled coil</keyword>
<dbReference type="AlphaFoldDB" id="A0A699ZTU0"/>
<evidence type="ECO:0000313" key="2">
    <source>
        <dbReference type="EMBL" id="GFH25365.1"/>
    </source>
</evidence>
<comment type="caution">
    <text evidence="2">The sequence shown here is derived from an EMBL/GenBank/DDBJ whole genome shotgun (WGS) entry which is preliminary data.</text>
</comment>